<name>A0A6L9LGF0_9BACT</name>
<reference evidence="1 2" key="1">
    <citation type="submission" date="2020-02" db="EMBL/GenBank/DDBJ databases">
        <title>Draft genome sequence of two Spirosoma agri KCTC 52727 and Spirosoma terrae KCTC 52035.</title>
        <authorList>
            <person name="Rojas J."/>
            <person name="Ambika Manirajan B."/>
            <person name="Suarez C."/>
            <person name="Ratering S."/>
            <person name="Schnell S."/>
        </authorList>
    </citation>
    <scope>NUCLEOTIDE SEQUENCE [LARGE SCALE GENOMIC DNA]</scope>
    <source>
        <strain evidence="1 2">KCTC 52035</strain>
    </source>
</reference>
<sequence length="114" mass="13169">MAKHTTYNAPDDSVFSIDPNLKPLPDDHPVIIQKQEEYHILVGNIEPNLSKVRSDIQVINEKDFRKDTAIWLNQDRPDNKRSFGRLKLVIGLMEETSVGLVQLLKLLFHNRLKP</sequence>
<dbReference type="Proteomes" id="UP000474175">
    <property type="component" value="Unassembled WGS sequence"/>
</dbReference>
<proteinExistence type="predicted"/>
<evidence type="ECO:0000313" key="1">
    <source>
        <dbReference type="EMBL" id="NDU95719.1"/>
    </source>
</evidence>
<accession>A0A6L9LGF0</accession>
<gene>
    <name evidence="1" type="ORF">GK108_12620</name>
</gene>
<organism evidence="1 2">
    <name type="scientific">Spirosoma terrae</name>
    <dbReference type="NCBI Taxonomy" id="1968276"/>
    <lineage>
        <taxon>Bacteria</taxon>
        <taxon>Pseudomonadati</taxon>
        <taxon>Bacteroidota</taxon>
        <taxon>Cytophagia</taxon>
        <taxon>Cytophagales</taxon>
        <taxon>Cytophagaceae</taxon>
        <taxon>Spirosoma</taxon>
    </lineage>
</organism>
<comment type="caution">
    <text evidence="1">The sequence shown here is derived from an EMBL/GenBank/DDBJ whole genome shotgun (WGS) entry which is preliminary data.</text>
</comment>
<dbReference type="EMBL" id="JAAFZH010000004">
    <property type="protein sequence ID" value="NDU95719.1"/>
    <property type="molecule type" value="Genomic_DNA"/>
</dbReference>
<evidence type="ECO:0000313" key="2">
    <source>
        <dbReference type="Proteomes" id="UP000474175"/>
    </source>
</evidence>
<dbReference type="RefSeq" id="WP_163948291.1">
    <property type="nucleotide sequence ID" value="NZ_JAAFZH010000004.1"/>
</dbReference>
<dbReference type="AlphaFoldDB" id="A0A6L9LGF0"/>
<protein>
    <submittedName>
        <fullName evidence="1">Uncharacterized protein</fullName>
    </submittedName>
</protein>
<keyword evidence="2" id="KW-1185">Reference proteome</keyword>